<sequence length="57" mass="6736">LEDIHASLFLVKCDAVLNRAKHRQGEKQPKRTKFLQWICLFFVLLCVIWTPILVRIS</sequence>
<organism evidence="1 2">
    <name type="scientific">Populus alba</name>
    <name type="common">White poplar</name>
    <dbReference type="NCBI Taxonomy" id="43335"/>
    <lineage>
        <taxon>Eukaryota</taxon>
        <taxon>Viridiplantae</taxon>
        <taxon>Streptophyta</taxon>
        <taxon>Embryophyta</taxon>
        <taxon>Tracheophyta</taxon>
        <taxon>Spermatophyta</taxon>
        <taxon>Magnoliopsida</taxon>
        <taxon>eudicotyledons</taxon>
        <taxon>Gunneridae</taxon>
        <taxon>Pentapetalae</taxon>
        <taxon>rosids</taxon>
        <taxon>fabids</taxon>
        <taxon>Malpighiales</taxon>
        <taxon>Salicaceae</taxon>
        <taxon>Saliceae</taxon>
        <taxon>Populus</taxon>
    </lineage>
</organism>
<feature type="non-terminal residue" evidence="1">
    <location>
        <position position="57"/>
    </location>
</feature>
<accession>A0ACC4C9P2</accession>
<gene>
    <name evidence="1" type="ORF">D5086_009895</name>
</gene>
<proteinExistence type="predicted"/>
<dbReference type="Proteomes" id="UP000309997">
    <property type="component" value="Unassembled WGS sequence"/>
</dbReference>
<dbReference type="EMBL" id="RCHU02000005">
    <property type="protein sequence ID" value="KAL3591255.1"/>
    <property type="molecule type" value="Genomic_DNA"/>
</dbReference>
<evidence type="ECO:0000313" key="1">
    <source>
        <dbReference type="EMBL" id="KAL3591255.1"/>
    </source>
</evidence>
<reference evidence="1 2" key="1">
    <citation type="journal article" date="2024" name="Plant Biotechnol. J.">
        <title>Genome and CRISPR/Cas9 system of a widespread forest tree (Populus alba) in the world.</title>
        <authorList>
            <person name="Liu Y.J."/>
            <person name="Jiang P.F."/>
            <person name="Han X.M."/>
            <person name="Li X.Y."/>
            <person name="Wang H.M."/>
            <person name="Wang Y.J."/>
            <person name="Wang X.X."/>
            <person name="Zeng Q.Y."/>
        </authorList>
    </citation>
    <scope>NUCLEOTIDE SEQUENCE [LARGE SCALE GENOMIC DNA]</scope>
    <source>
        <strain evidence="2">cv. PAL-ZL1</strain>
    </source>
</reference>
<keyword evidence="2" id="KW-1185">Reference proteome</keyword>
<feature type="non-terminal residue" evidence="1">
    <location>
        <position position="1"/>
    </location>
</feature>
<evidence type="ECO:0000313" key="2">
    <source>
        <dbReference type="Proteomes" id="UP000309997"/>
    </source>
</evidence>
<protein>
    <submittedName>
        <fullName evidence="1">Uncharacterized protein</fullName>
    </submittedName>
</protein>
<name>A0ACC4C9P2_POPAL</name>
<comment type="caution">
    <text evidence="1">The sequence shown here is derived from an EMBL/GenBank/DDBJ whole genome shotgun (WGS) entry which is preliminary data.</text>
</comment>